<dbReference type="Proteomes" id="UP001190700">
    <property type="component" value="Unassembled WGS sequence"/>
</dbReference>
<dbReference type="Gene3D" id="3.30.40.10">
    <property type="entry name" value="Zinc/RING finger domain, C3HC4 (zinc finger)"/>
    <property type="match status" value="2"/>
</dbReference>
<evidence type="ECO:0000256" key="1">
    <source>
        <dbReference type="PROSITE-ProRule" id="PRU00175"/>
    </source>
</evidence>
<sequence length="512" mass="57030">MYSSKTGSVVYRGSDGGYPLEQFIGSVDEYLVCRVCEGVLRNPCLSRCCNTLICRSCAHKCKIARSNNARCPHCNKLSRGHVAPPRHVSSQLFNLQIRCDNAHRGCKSVLRLSDLGHHVVECVHAPAVCKFPGCKHNSPRFPLSRVDLKQHELDCPHNTLKKPPSARPATNGGVTLSSPKGLVGKLVLHREGQHITGSEINNGNLSFNPSNAGFWSDRGPKSHAEWVMTRFNSGAGGGSSQQGMVTPAHIVDAREQAWRENHTQHRQSMQRKKELRRSGCEQPPLPPGSYGTYPPAMGKRTELMESNRPQSAPMRVKEASSGQPAGVSDWRKDDRLQSWHDAIVKRKQKEKIRAIRRADKDADWIMERRKLQMKQIRKLRKDDEKEEAQKQRLASENQVAATAAAMGGLGAGENALTRPGILRNKSSQLSVTAVNTYRNQNQAPGQEGAAQNSPTRSLVRKNSMEDILQSTRRTDPLSWQPVEQPKSIMQEKDAVIARKIWVKPGMFVVEHL</sequence>
<comment type="caution">
    <text evidence="4">The sequence shown here is derived from an EMBL/GenBank/DDBJ whole genome shotgun (WGS) entry which is preliminary data.</text>
</comment>
<dbReference type="AlphaFoldDB" id="A0AAE0FQI4"/>
<reference evidence="4 5" key="1">
    <citation type="journal article" date="2015" name="Genome Biol. Evol.">
        <title>Comparative Genomics of a Bacterivorous Green Alga Reveals Evolutionary Causalities and Consequences of Phago-Mixotrophic Mode of Nutrition.</title>
        <authorList>
            <person name="Burns J.A."/>
            <person name="Paasch A."/>
            <person name="Narechania A."/>
            <person name="Kim E."/>
        </authorList>
    </citation>
    <scope>NUCLEOTIDE SEQUENCE [LARGE SCALE GENOMIC DNA]</scope>
    <source>
        <strain evidence="4 5">PLY_AMNH</strain>
    </source>
</reference>
<feature type="region of interest" description="Disordered" evidence="2">
    <location>
        <begin position="259"/>
        <end position="333"/>
    </location>
</feature>
<name>A0AAE0FQI4_9CHLO</name>
<dbReference type="GO" id="GO:0008270">
    <property type="term" value="F:zinc ion binding"/>
    <property type="evidence" value="ECO:0007669"/>
    <property type="project" value="UniProtKB-KW"/>
</dbReference>
<evidence type="ECO:0000313" key="4">
    <source>
        <dbReference type="EMBL" id="KAK3264191.1"/>
    </source>
</evidence>
<dbReference type="EMBL" id="LGRX02014729">
    <property type="protein sequence ID" value="KAK3264191.1"/>
    <property type="molecule type" value="Genomic_DNA"/>
</dbReference>
<dbReference type="PANTHER" id="PTHR10131:SF94">
    <property type="entry name" value="TNF RECEPTOR-ASSOCIATED FACTOR 4"/>
    <property type="match status" value="1"/>
</dbReference>
<proteinExistence type="predicted"/>
<keyword evidence="1" id="KW-0863">Zinc-finger</keyword>
<dbReference type="SUPFAM" id="SSF49599">
    <property type="entry name" value="TRAF domain-like"/>
    <property type="match status" value="1"/>
</dbReference>
<organism evidence="4 5">
    <name type="scientific">Cymbomonas tetramitiformis</name>
    <dbReference type="NCBI Taxonomy" id="36881"/>
    <lineage>
        <taxon>Eukaryota</taxon>
        <taxon>Viridiplantae</taxon>
        <taxon>Chlorophyta</taxon>
        <taxon>Pyramimonadophyceae</taxon>
        <taxon>Pyramimonadales</taxon>
        <taxon>Pyramimonadaceae</taxon>
        <taxon>Cymbomonas</taxon>
    </lineage>
</organism>
<evidence type="ECO:0000256" key="2">
    <source>
        <dbReference type="SAM" id="MobiDB-lite"/>
    </source>
</evidence>
<dbReference type="SUPFAM" id="SSF57850">
    <property type="entry name" value="RING/U-box"/>
    <property type="match status" value="1"/>
</dbReference>
<feature type="compositionally biased region" description="Polar residues" evidence="2">
    <location>
        <begin position="438"/>
        <end position="456"/>
    </location>
</feature>
<dbReference type="PROSITE" id="PS50089">
    <property type="entry name" value="ZF_RING_2"/>
    <property type="match status" value="1"/>
</dbReference>
<gene>
    <name evidence="4" type="ORF">CYMTET_27054</name>
</gene>
<dbReference type="PANTHER" id="PTHR10131">
    <property type="entry name" value="TNF RECEPTOR ASSOCIATED FACTOR"/>
    <property type="match status" value="1"/>
</dbReference>
<dbReference type="InterPro" id="IPR001841">
    <property type="entry name" value="Znf_RING"/>
</dbReference>
<evidence type="ECO:0000313" key="5">
    <source>
        <dbReference type="Proteomes" id="UP001190700"/>
    </source>
</evidence>
<feature type="compositionally biased region" description="Basic residues" evidence="2">
    <location>
        <begin position="264"/>
        <end position="275"/>
    </location>
</feature>
<feature type="domain" description="RING-type" evidence="3">
    <location>
        <begin position="33"/>
        <end position="75"/>
    </location>
</feature>
<protein>
    <recommendedName>
        <fullName evidence="3">RING-type domain-containing protein</fullName>
    </recommendedName>
</protein>
<feature type="region of interest" description="Disordered" evidence="2">
    <location>
        <begin position="157"/>
        <end position="177"/>
    </location>
</feature>
<keyword evidence="1" id="KW-0862">Zinc</keyword>
<keyword evidence="1" id="KW-0479">Metal-binding</keyword>
<evidence type="ECO:0000259" key="3">
    <source>
        <dbReference type="PROSITE" id="PS50089"/>
    </source>
</evidence>
<feature type="region of interest" description="Disordered" evidence="2">
    <location>
        <begin position="438"/>
        <end position="460"/>
    </location>
</feature>
<accession>A0AAE0FQI4</accession>
<keyword evidence="5" id="KW-1185">Reference proteome</keyword>
<dbReference type="InterPro" id="IPR013083">
    <property type="entry name" value="Znf_RING/FYVE/PHD"/>
</dbReference>